<dbReference type="GO" id="GO:0030420">
    <property type="term" value="P:establishment of competence for transformation"/>
    <property type="evidence" value="ECO:0007669"/>
    <property type="project" value="UniProtKB-KW"/>
</dbReference>
<dbReference type="InterPro" id="IPR012902">
    <property type="entry name" value="N_methyl_site"/>
</dbReference>
<keyword evidence="3" id="KW-0472">Membrane</keyword>
<feature type="transmembrane region" description="Helical" evidence="3">
    <location>
        <begin position="21"/>
        <end position="42"/>
    </location>
</feature>
<gene>
    <name evidence="4" type="ORF">CON36_33460</name>
</gene>
<dbReference type="PROSITE" id="PS00409">
    <property type="entry name" value="PROKAR_NTER_METHYL"/>
    <property type="match status" value="1"/>
</dbReference>
<dbReference type="NCBIfam" id="TIGR02532">
    <property type="entry name" value="IV_pilin_GFxxxE"/>
    <property type="match status" value="1"/>
</dbReference>
<proteinExistence type="predicted"/>
<comment type="subcellular location">
    <subcellularLocation>
        <location evidence="1">Cell surface</location>
    </subcellularLocation>
</comment>
<evidence type="ECO:0000256" key="1">
    <source>
        <dbReference type="ARBA" id="ARBA00004241"/>
    </source>
</evidence>
<evidence type="ECO:0000313" key="4">
    <source>
        <dbReference type="EMBL" id="PDZ94505.1"/>
    </source>
</evidence>
<reference evidence="4 5" key="1">
    <citation type="submission" date="2017-09" db="EMBL/GenBank/DDBJ databases">
        <title>Large-scale bioinformatics analysis of Bacillus genomes uncovers conserved roles of natural products in bacterial physiology.</title>
        <authorList>
            <consortium name="Agbiome Team Llc"/>
            <person name="Bleich R.M."/>
            <person name="Grubbs K.J."/>
            <person name="Santa Maria K.C."/>
            <person name="Allen S.E."/>
            <person name="Farag S."/>
            <person name="Shank E.A."/>
            <person name="Bowers A."/>
        </authorList>
    </citation>
    <scope>NUCLEOTIDE SEQUENCE [LARGE SCALE GENOMIC DNA]</scope>
    <source>
        <strain evidence="4 5">AFS092789</strain>
    </source>
</reference>
<evidence type="ECO:0000256" key="2">
    <source>
        <dbReference type="ARBA" id="ARBA00023287"/>
    </source>
</evidence>
<dbReference type="GO" id="GO:0009986">
    <property type="term" value="C:cell surface"/>
    <property type="evidence" value="ECO:0007669"/>
    <property type="project" value="UniProtKB-SubCell"/>
</dbReference>
<dbReference type="Pfam" id="PF07963">
    <property type="entry name" value="N_methyl"/>
    <property type="match status" value="1"/>
</dbReference>
<keyword evidence="2" id="KW-0178">Competence</keyword>
<evidence type="ECO:0000256" key="3">
    <source>
        <dbReference type="SAM" id="Phobius"/>
    </source>
</evidence>
<dbReference type="EMBL" id="NVMX01000176">
    <property type="protein sequence ID" value="PDZ94505.1"/>
    <property type="molecule type" value="Genomic_DNA"/>
</dbReference>
<keyword evidence="3" id="KW-0812">Transmembrane</keyword>
<organism evidence="4 5">
    <name type="scientific">Bacillus cereus</name>
    <dbReference type="NCBI Taxonomy" id="1396"/>
    <lineage>
        <taxon>Bacteria</taxon>
        <taxon>Bacillati</taxon>
        <taxon>Bacillota</taxon>
        <taxon>Bacilli</taxon>
        <taxon>Bacillales</taxon>
        <taxon>Bacillaceae</taxon>
        <taxon>Bacillus</taxon>
        <taxon>Bacillus cereus group</taxon>
    </lineage>
</organism>
<keyword evidence="3" id="KW-1133">Transmembrane helix</keyword>
<protein>
    <recommendedName>
        <fullName evidence="6">Prepilin-type N-terminal cleavage/methylation domain-containing protein</fullName>
    </recommendedName>
</protein>
<comment type="caution">
    <text evidence="4">The sequence shown here is derived from an EMBL/GenBank/DDBJ whole genome shotgun (WGS) entry which is preliminary data.</text>
</comment>
<dbReference type="AlphaFoldDB" id="A0A9X6XV71"/>
<dbReference type="Proteomes" id="UP000219922">
    <property type="component" value="Unassembled WGS sequence"/>
</dbReference>
<accession>A0A9X6XV71</accession>
<sequence length="166" mass="19092">MVMLLVNKLKKYLNDQRGFTLIEILIVMFITGLVLTSVFSVLNWNFKTAFGGVEKQKELESFRIFNSYLIEDLQFAKNITILNEPSRDTLQYVSIDNRVSILYFESDGLYKQIGTKKIKVAEGSKYEANVPAAYFENSGMIRINFYAKNIDSLLFVTVKPLIFKTS</sequence>
<evidence type="ECO:0008006" key="6">
    <source>
        <dbReference type="Google" id="ProtNLM"/>
    </source>
</evidence>
<evidence type="ECO:0000313" key="5">
    <source>
        <dbReference type="Proteomes" id="UP000219922"/>
    </source>
</evidence>
<name>A0A9X6XV71_BACCE</name>